<dbReference type="SUPFAM" id="SSF55347">
    <property type="entry name" value="Glyceraldehyde-3-phosphate dehydrogenase-like, C-terminal domain"/>
    <property type="match status" value="1"/>
</dbReference>
<feature type="non-terminal residue" evidence="2">
    <location>
        <position position="1"/>
    </location>
</feature>
<feature type="domain" description="Gfo/Idh/MocA-like oxidoreductase bacterial type C-terminal" evidence="1">
    <location>
        <begin position="10"/>
        <end position="220"/>
    </location>
</feature>
<proteinExistence type="predicted"/>
<name>X0X0J8_9ZZZZ</name>
<dbReference type="Gene3D" id="3.30.360.10">
    <property type="entry name" value="Dihydrodipicolinate Reductase, domain 2"/>
    <property type="match status" value="1"/>
</dbReference>
<dbReference type="InterPro" id="IPR050463">
    <property type="entry name" value="Gfo/Idh/MocA_oxidrdct_glycsds"/>
</dbReference>
<dbReference type="EMBL" id="BARS01044468">
    <property type="protein sequence ID" value="GAG36500.1"/>
    <property type="molecule type" value="Genomic_DNA"/>
</dbReference>
<organism evidence="2">
    <name type="scientific">marine sediment metagenome</name>
    <dbReference type="NCBI Taxonomy" id="412755"/>
    <lineage>
        <taxon>unclassified sequences</taxon>
        <taxon>metagenomes</taxon>
        <taxon>ecological metagenomes</taxon>
    </lineage>
</organism>
<dbReference type="PANTHER" id="PTHR43818">
    <property type="entry name" value="BCDNA.GH03377"/>
    <property type="match status" value="1"/>
</dbReference>
<gene>
    <name evidence="2" type="ORF">S01H1_67174</name>
</gene>
<dbReference type="Pfam" id="PF19051">
    <property type="entry name" value="GFO_IDH_MocA_C2"/>
    <property type="match status" value="1"/>
</dbReference>
<dbReference type="InterPro" id="IPR043906">
    <property type="entry name" value="Gfo/Idh/MocA_OxRdtase_bact_C"/>
</dbReference>
<accession>X0X0J8</accession>
<evidence type="ECO:0000259" key="1">
    <source>
        <dbReference type="Pfam" id="PF19051"/>
    </source>
</evidence>
<protein>
    <recommendedName>
        <fullName evidence="1">Gfo/Idh/MocA-like oxidoreductase bacterial type C-terminal domain-containing protein</fullName>
    </recommendedName>
</protein>
<evidence type="ECO:0000313" key="2">
    <source>
        <dbReference type="EMBL" id="GAG36500.1"/>
    </source>
</evidence>
<dbReference type="AlphaFoldDB" id="X0X0J8"/>
<dbReference type="PANTHER" id="PTHR43818:SF5">
    <property type="entry name" value="OXIDOREDUCTASE FAMILY PROTEIN"/>
    <property type="match status" value="1"/>
</dbReference>
<comment type="caution">
    <text evidence="2">The sequence shown here is derived from an EMBL/GenBank/DDBJ whole genome shotgun (WGS) entry which is preliminary data.</text>
</comment>
<sequence length="221" mass="25436">RPAQPLPPREEVDWDLWLGPCPWRPYNSKYVSGGWRGYYDFHSGDMGEWGSHTISQCQMAIDADDTSPVEYAYPGNDTGEGMVARYANGVKLVLVRKGWRGSCGVRFEGSDGWVSVADRYGRPDVSSPDLLKNFKEIVQDYVAETRHPMSHVRDLFDCIKTRRQTVAHPETSHRSMTVCHIANICLLLRRDLKWDPVKEEFINDDEANRLRSRAMRPPWHL</sequence>
<reference evidence="2" key="1">
    <citation type="journal article" date="2014" name="Front. Microbiol.">
        <title>High frequency of phylogenetically diverse reductive dehalogenase-homologous genes in deep subseafloor sedimentary metagenomes.</title>
        <authorList>
            <person name="Kawai M."/>
            <person name="Futagami T."/>
            <person name="Toyoda A."/>
            <person name="Takaki Y."/>
            <person name="Nishi S."/>
            <person name="Hori S."/>
            <person name="Arai W."/>
            <person name="Tsubouchi T."/>
            <person name="Morono Y."/>
            <person name="Uchiyama I."/>
            <person name="Ito T."/>
            <person name="Fujiyama A."/>
            <person name="Inagaki F."/>
            <person name="Takami H."/>
        </authorList>
    </citation>
    <scope>NUCLEOTIDE SEQUENCE</scope>
    <source>
        <strain evidence="2">Expedition CK06-06</strain>
    </source>
</reference>